<protein>
    <submittedName>
        <fullName evidence="2">Uncharacterized protein</fullName>
    </submittedName>
</protein>
<gene>
    <name evidence="2" type="ORF">FHX46_002410</name>
</gene>
<name>A0ABX0SX17_9PSEU</name>
<feature type="region of interest" description="Disordered" evidence="1">
    <location>
        <begin position="1"/>
        <end position="21"/>
    </location>
</feature>
<dbReference type="RefSeq" id="WP_243871260.1">
    <property type="nucleotide sequence ID" value="NZ_JAANOU010000001.1"/>
</dbReference>
<evidence type="ECO:0000256" key="1">
    <source>
        <dbReference type="SAM" id="MobiDB-lite"/>
    </source>
</evidence>
<comment type="caution">
    <text evidence="2">The sequence shown here is derived from an EMBL/GenBank/DDBJ whole genome shotgun (WGS) entry which is preliminary data.</text>
</comment>
<reference evidence="2 3" key="1">
    <citation type="submission" date="2020-03" db="EMBL/GenBank/DDBJ databases">
        <title>Sequencing the genomes of 1000 actinobacteria strains.</title>
        <authorList>
            <person name="Klenk H.-P."/>
        </authorList>
    </citation>
    <scope>NUCLEOTIDE SEQUENCE [LARGE SCALE GENOMIC DNA]</scope>
    <source>
        <strain evidence="2 3">DSM 45668</strain>
    </source>
</reference>
<organism evidence="2 3">
    <name type="scientific">Amycolatopsis viridis</name>
    <dbReference type="NCBI Taxonomy" id="185678"/>
    <lineage>
        <taxon>Bacteria</taxon>
        <taxon>Bacillati</taxon>
        <taxon>Actinomycetota</taxon>
        <taxon>Actinomycetes</taxon>
        <taxon>Pseudonocardiales</taxon>
        <taxon>Pseudonocardiaceae</taxon>
        <taxon>Amycolatopsis</taxon>
    </lineage>
</organism>
<keyword evidence="3" id="KW-1185">Reference proteome</keyword>
<evidence type="ECO:0000313" key="3">
    <source>
        <dbReference type="Proteomes" id="UP000754495"/>
    </source>
</evidence>
<dbReference type="EMBL" id="JAANOU010000001">
    <property type="protein sequence ID" value="NIH79880.1"/>
    <property type="molecule type" value="Genomic_DNA"/>
</dbReference>
<dbReference type="Proteomes" id="UP000754495">
    <property type="component" value="Unassembled WGS sequence"/>
</dbReference>
<sequence>MSFGAAGIASADSYGSSSASAGPCGAVITSTGAVAGHDNDGRDHHCAAYYDSVLSAGPYGAGGGYTVSGTDGHSAFSAGKWAWAGPGGAHSGETHATAGHHHTHDWDGN</sequence>
<proteinExistence type="predicted"/>
<evidence type="ECO:0000313" key="2">
    <source>
        <dbReference type="EMBL" id="NIH79880.1"/>
    </source>
</evidence>
<accession>A0ABX0SX17</accession>
<feature type="region of interest" description="Disordered" evidence="1">
    <location>
        <begin position="85"/>
        <end position="109"/>
    </location>
</feature>